<dbReference type="GO" id="GO:0006538">
    <property type="term" value="P:L-glutamate catabolic process"/>
    <property type="evidence" value="ECO:0007669"/>
    <property type="project" value="TreeGrafter"/>
</dbReference>
<proteinExistence type="inferred from homology"/>
<dbReference type="InterPro" id="IPR036291">
    <property type="entry name" value="NAD(P)-bd_dom_sf"/>
</dbReference>
<dbReference type="InterPro" id="IPR006096">
    <property type="entry name" value="Glu/Leu/Phe/Val/Trp_DH_C"/>
</dbReference>
<gene>
    <name evidence="4" type="ORF">HELGO_WM17983</name>
</gene>
<name>A0A6S6TRI6_9GAMM</name>
<dbReference type="PANTHER" id="PTHR11606:SF39">
    <property type="entry name" value="GLUTAMATE_PHENYLALANINE_LEUCINE_VALINE_L-TRYPTOPHAN DEHYDROGENASE C-TERMINAL DOMAIN-CONTAINING PROTEIN"/>
    <property type="match status" value="1"/>
</dbReference>
<dbReference type="PANTHER" id="PTHR11606">
    <property type="entry name" value="GLUTAMATE DEHYDROGENASE"/>
    <property type="match status" value="1"/>
</dbReference>
<organism evidence="4">
    <name type="scientific">uncultured Thiotrichaceae bacterium</name>
    <dbReference type="NCBI Taxonomy" id="298394"/>
    <lineage>
        <taxon>Bacteria</taxon>
        <taxon>Pseudomonadati</taxon>
        <taxon>Pseudomonadota</taxon>
        <taxon>Gammaproteobacteria</taxon>
        <taxon>Thiotrichales</taxon>
        <taxon>Thiotrichaceae</taxon>
        <taxon>environmental samples</taxon>
    </lineage>
</organism>
<accession>A0A6S6TRI6</accession>
<dbReference type="InterPro" id="IPR046346">
    <property type="entry name" value="Aminoacid_DH-like_N_sf"/>
</dbReference>
<protein>
    <submittedName>
        <fullName evidence="4">Glu/Leu/Phe/Val dehydrogenase family protein</fullName>
    </submittedName>
</protein>
<evidence type="ECO:0000256" key="2">
    <source>
        <dbReference type="ARBA" id="ARBA00023002"/>
    </source>
</evidence>
<comment type="similarity">
    <text evidence="1">Belongs to the Glu/Leu/Phe/Val dehydrogenases family.</text>
</comment>
<keyword evidence="2" id="KW-0560">Oxidoreductase</keyword>
<evidence type="ECO:0000256" key="1">
    <source>
        <dbReference type="ARBA" id="ARBA00006382"/>
    </source>
</evidence>
<dbReference type="SMART" id="SM00839">
    <property type="entry name" value="ELFV_dehydrog"/>
    <property type="match status" value="1"/>
</dbReference>
<evidence type="ECO:0000259" key="3">
    <source>
        <dbReference type="SMART" id="SM00839"/>
    </source>
</evidence>
<dbReference type="SUPFAM" id="SSF53223">
    <property type="entry name" value="Aminoacid dehydrogenase-like, N-terminal domain"/>
    <property type="match status" value="1"/>
</dbReference>
<sequence length="1004" mass="113697">MPGSTVTNVLSEVKETIKGHESKVDSNLEWLQQAMHPFFFNFNQDEIESLAVLASALNRIHRLPYLRLTDTPERLLLAQASHSDSLYETLSIIKRRENLSYSEINTSFQKLPGNDEYLEILRFDYNRKSDADIATLIENDAATDLPSSIMKEVEAELSIHAPDFNKDDLESLLKLLWLNNPTYVQVSHPERIARMIHLYQQTKFRGGIHLDINPISTPNTDEKARVLFGVSNPPQHNFFMLQVMEVFRRLKIKVRRSYTVTISNGVYPNFLATFYVSPLDDSSLEPGSERFKELQHELYNTQILSSSSGSFDNLVANGLMNGPDASLVKAMITFVHTNLAHNNPERFAPDVIQRAFHNHPDVSTHLVRLFHARFKPELEDREAIYDALLEQATEMVDNFNTGRRFLDQTRRTVFQSAISFITNCLKTNFFVQEKHALAFRLDPAYLEELDAEFTSDLPVDRPFRITFFSGRSGSGYHIGFSDIARGGWRTLITQGHDDYVNSANTLFKENYVLAHTQHLKNKDIYEGGSKMVAILNTRPDTPRPAVLQYLYKLQFGFIHAFLDLYITENGKAKDPAVVDYYGEDEPIELGPDENMHDVMIELIAQQAADRGYVLGTGVMSSKKVGINHKDYGVTSIGVIRFAEVTMKEVMGIDMHKDEFSVKFTGGPNGDVAGNGMRLLLERCPQVQVRLIIDGSGAIFDPIGLDRDALSAIVLQSDLDAYDSAALNPGGYIIYRNQQRTEGIRTLYKKLMQTESGLEEHWISTDEFYKTYNNLVFSVEADLFIPAGGRPETIAAHNVDQFFNNEGNPSANVIVEGANSFITPDARIALQNRGVVIMRDASANKCGVISSSYEIIANLMLSTEEFLSNKERYVSDVIDILNRMAEQEANLIIKRHRLAGDSLVYTEISNQLSHEINSHYSKMFSFFQSKPELIEDERYRTAMLQHMPVLLSENETFRQRLDQLPDKVKYAILASKLASGMVYFSDDNAVYEDIIEAQLGRLTGS</sequence>
<dbReference type="Pfam" id="PF00208">
    <property type="entry name" value="ELFV_dehydrog"/>
    <property type="match status" value="1"/>
</dbReference>
<evidence type="ECO:0000313" key="4">
    <source>
        <dbReference type="EMBL" id="CAA6825351.1"/>
    </source>
</evidence>
<dbReference type="AlphaFoldDB" id="A0A6S6TRI6"/>
<dbReference type="Gene3D" id="3.40.50.720">
    <property type="entry name" value="NAD(P)-binding Rossmann-like Domain"/>
    <property type="match status" value="1"/>
</dbReference>
<dbReference type="SUPFAM" id="SSF51735">
    <property type="entry name" value="NAD(P)-binding Rossmann-fold domains"/>
    <property type="match status" value="1"/>
</dbReference>
<dbReference type="GO" id="GO:0004352">
    <property type="term" value="F:glutamate dehydrogenase (NAD+) activity"/>
    <property type="evidence" value="ECO:0007669"/>
    <property type="project" value="TreeGrafter"/>
</dbReference>
<dbReference type="EMBL" id="CACVAT010000407">
    <property type="protein sequence ID" value="CAA6825351.1"/>
    <property type="molecule type" value="Genomic_DNA"/>
</dbReference>
<feature type="domain" description="Glutamate/phenylalanine/leucine/valine/L-tryptophan dehydrogenase C-terminal" evidence="3">
    <location>
        <begin position="625"/>
        <end position="911"/>
    </location>
</feature>
<reference evidence="4" key="1">
    <citation type="submission" date="2020-01" db="EMBL/GenBank/DDBJ databases">
        <authorList>
            <person name="Meier V. D."/>
            <person name="Meier V D."/>
        </authorList>
    </citation>
    <scope>NUCLEOTIDE SEQUENCE</scope>
    <source>
        <strain evidence="4">HLG_WM_MAG_09</strain>
    </source>
</reference>